<comment type="caution">
    <text evidence="1">The sequence shown here is derived from an EMBL/GenBank/DDBJ whole genome shotgun (WGS) entry which is preliminary data.</text>
</comment>
<accession>A0A9W7GBU3</accession>
<dbReference type="EMBL" id="BRYA01001448">
    <property type="protein sequence ID" value="GMI42958.1"/>
    <property type="molecule type" value="Genomic_DNA"/>
</dbReference>
<gene>
    <name evidence="1" type="ORF">TrCOL_g3846</name>
</gene>
<dbReference type="AlphaFoldDB" id="A0A9W7GBU3"/>
<keyword evidence="2" id="KW-1185">Reference proteome</keyword>
<dbReference type="OrthoDB" id="10308287at2759"/>
<dbReference type="Proteomes" id="UP001165065">
    <property type="component" value="Unassembled WGS sequence"/>
</dbReference>
<reference evidence="2" key="1">
    <citation type="journal article" date="2023" name="Commun. Biol.">
        <title>Genome analysis of Parmales, the sister group of diatoms, reveals the evolutionary specialization of diatoms from phago-mixotrophs to photoautotrophs.</title>
        <authorList>
            <person name="Ban H."/>
            <person name="Sato S."/>
            <person name="Yoshikawa S."/>
            <person name="Yamada K."/>
            <person name="Nakamura Y."/>
            <person name="Ichinomiya M."/>
            <person name="Sato N."/>
            <person name="Blanc-Mathieu R."/>
            <person name="Endo H."/>
            <person name="Kuwata A."/>
            <person name="Ogata H."/>
        </authorList>
    </citation>
    <scope>NUCLEOTIDE SEQUENCE [LARGE SCALE GENOMIC DNA]</scope>
</reference>
<protein>
    <submittedName>
        <fullName evidence="1">Uncharacterized protein</fullName>
    </submittedName>
</protein>
<organism evidence="1 2">
    <name type="scientific">Triparma columacea</name>
    <dbReference type="NCBI Taxonomy" id="722753"/>
    <lineage>
        <taxon>Eukaryota</taxon>
        <taxon>Sar</taxon>
        <taxon>Stramenopiles</taxon>
        <taxon>Ochrophyta</taxon>
        <taxon>Bolidophyceae</taxon>
        <taxon>Parmales</taxon>
        <taxon>Triparmaceae</taxon>
        <taxon>Triparma</taxon>
    </lineage>
</organism>
<proteinExistence type="predicted"/>
<name>A0A9W7GBU3_9STRA</name>
<evidence type="ECO:0000313" key="1">
    <source>
        <dbReference type="EMBL" id="GMI42958.1"/>
    </source>
</evidence>
<sequence length="192" mass="21657">MSVPVFPDHPLVPPVSKYTGARSTLRYKPPKPRFLGTSSLPRQQQVKFDASGVSPLLQQYLDHHSDTAGRRPQNLKRTQPVRWCRTGGVETWNRVKVSEVTDVTKDLMKLYKTSKERMRSDTSASMRAYVVARNELTKESNRVRDGGTNSVAKKAIEVMKETQARKGGGQRKEEVKEGGETSVFRKLKVVTI</sequence>
<evidence type="ECO:0000313" key="2">
    <source>
        <dbReference type="Proteomes" id="UP001165065"/>
    </source>
</evidence>